<evidence type="ECO:0000313" key="4">
    <source>
        <dbReference type="EMBL" id="KAI1875351.1"/>
    </source>
</evidence>
<evidence type="ECO:0000256" key="1">
    <source>
        <dbReference type="SAM" id="MobiDB-lite"/>
    </source>
</evidence>
<proteinExistence type="predicted"/>
<dbReference type="Gene3D" id="2.60.120.10">
    <property type="entry name" value="Jelly Rolls"/>
    <property type="match status" value="1"/>
</dbReference>
<keyword evidence="2" id="KW-1133">Transmembrane helix</keyword>
<evidence type="ECO:0000256" key="2">
    <source>
        <dbReference type="SAM" id="Phobius"/>
    </source>
</evidence>
<dbReference type="Proteomes" id="UP000829685">
    <property type="component" value="Unassembled WGS sequence"/>
</dbReference>
<comment type="caution">
    <text evidence="4">The sequence shown here is derived from an EMBL/GenBank/DDBJ whole genome shotgun (WGS) entry which is preliminary data.</text>
</comment>
<keyword evidence="5" id="KW-1185">Reference proteome</keyword>
<reference evidence="4" key="1">
    <citation type="submission" date="2021-03" db="EMBL/GenBank/DDBJ databases">
        <title>Revisited historic fungal species revealed as producer of novel bioactive compounds through whole genome sequencing and comparative genomics.</title>
        <authorList>
            <person name="Vignolle G.A."/>
            <person name="Hochenegger N."/>
            <person name="Mach R.L."/>
            <person name="Mach-Aigner A.R."/>
            <person name="Javad Rahimi M."/>
            <person name="Salim K.A."/>
            <person name="Chan C.M."/>
            <person name="Lim L.B.L."/>
            <person name="Cai F."/>
            <person name="Druzhinina I.S."/>
            <person name="U'Ren J.M."/>
            <person name="Derntl C."/>
        </authorList>
    </citation>
    <scope>NUCLEOTIDE SEQUENCE</scope>
    <source>
        <strain evidence="4">TUCIM 5799</strain>
    </source>
</reference>
<evidence type="ECO:0000259" key="3">
    <source>
        <dbReference type="Pfam" id="PF07883"/>
    </source>
</evidence>
<accession>A0A9P9WR34</accession>
<feature type="region of interest" description="Disordered" evidence="1">
    <location>
        <begin position="1"/>
        <end position="20"/>
    </location>
</feature>
<keyword evidence="2" id="KW-0812">Transmembrane</keyword>
<dbReference type="InterPro" id="IPR014710">
    <property type="entry name" value="RmlC-like_jellyroll"/>
</dbReference>
<feature type="domain" description="Cupin type-2" evidence="3">
    <location>
        <begin position="35"/>
        <end position="95"/>
    </location>
</feature>
<dbReference type="AlphaFoldDB" id="A0A9P9WR34"/>
<protein>
    <recommendedName>
        <fullName evidence="3">Cupin type-2 domain-containing protein</fullName>
    </recommendedName>
</protein>
<name>A0A9P9WR34_9PEZI</name>
<gene>
    <name evidence="4" type="ORF">JX265_004409</name>
</gene>
<dbReference type="SUPFAM" id="SSF51182">
    <property type="entry name" value="RmlC-like cupins"/>
    <property type="match status" value="1"/>
</dbReference>
<dbReference type="InterPro" id="IPR011051">
    <property type="entry name" value="RmlC_Cupin_sf"/>
</dbReference>
<organism evidence="4 5">
    <name type="scientific">Neoarthrinium moseri</name>
    <dbReference type="NCBI Taxonomy" id="1658444"/>
    <lineage>
        <taxon>Eukaryota</taxon>
        <taxon>Fungi</taxon>
        <taxon>Dikarya</taxon>
        <taxon>Ascomycota</taxon>
        <taxon>Pezizomycotina</taxon>
        <taxon>Sordariomycetes</taxon>
        <taxon>Xylariomycetidae</taxon>
        <taxon>Amphisphaeriales</taxon>
        <taxon>Apiosporaceae</taxon>
        <taxon>Neoarthrinium</taxon>
    </lineage>
</organism>
<dbReference type="Pfam" id="PF07883">
    <property type="entry name" value="Cupin_2"/>
    <property type="match status" value="1"/>
</dbReference>
<dbReference type="InterPro" id="IPR013096">
    <property type="entry name" value="Cupin_2"/>
</dbReference>
<evidence type="ECO:0000313" key="5">
    <source>
        <dbReference type="Proteomes" id="UP000829685"/>
    </source>
</evidence>
<feature type="transmembrane region" description="Helical" evidence="2">
    <location>
        <begin position="184"/>
        <end position="205"/>
    </location>
</feature>
<keyword evidence="2" id="KW-0472">Membrane</keyword>
<dbReference type="EMBL" id="JAFIMR010000008">
    <property type="protein sequence ID" value="KAI1875351.1"/>
    <property type="molecule type" value="Genomic_DNA"/>
</dbReference>
<sequence length="211" mass="23667">MPPQHRKASTTHSVFTRPPPSAVTYDLSVPHQATITLPPGSAWTSGPHWHETHTEFLRVVSGAAEIRLCGTLLPAVTAADGTITVPRGVIHEWKRSSSTLQDEPLVVSEWTQPRDGVKEVFFRCVNGLLLESDPGEARKREQRGTSQGCWNDTWQRWMLELELMNVFWRMDNWPLLLPVGWPGIVQWIATKAVLGVALVLGWCLGRKGVYK</sequence>